<evidence type="ECO:0000313" key="2">
    <source>
        <dbReference type="EMBL" id="SBT70465.1"/>
    </source>
</evidence>
<dbReference type="VEuPathDB" id="PlasmoDB:PmUG01_03028100"/>
<gene>
    <name evidence="2" type="primary">PSOP1</name>
    <name evidence="2" type="ORF">PMLGA01_030020000</name>
</gene>
<protein>
    <submittedName>
        <fullName evidence="2">Secreted ookinete protein, putative</fullName>
    </submittedName>
</protein>
<feature type="signal peptide" evidence="1">
    <location>
        <begin position="1"/>
        <end position="16"/>
    </location>
</feature>
<dbReference type="Proteomes" id="UP000219799">
    <property type="component" value="Chromosome 3"/>
</dbReference>
<accession>A0A1C3KAG1</accession>
<sequence length="467" mass="53334">MNKLFVLSLFLYVVAAVRPIKEQYREISNTLNNNLKKRNTNTGKPFNLKESIAYERKNNYELYIDTNGELKQQRNSVNEPRQLLKKKMENFRYLINDLEIHFGVYKFNSYDKDKVLRETLKPESLCFTILGLLTDTLNKITINDSPIYGFIIKGEKNENNEVNSTLGIYVILSNVTVPLGDFYFPKMKNAPYEIPFLVGYYDSRRGYRNKKFSYLCPLPPFLVDVIRTTKFGLKVKFNSLDLDVNEFYPATLSHALENKDLLPVQKSDSFKEERNKMINLLANVAKDVPYRSIINDSHVMGVGFIKPEERIWATKSFSTIKEQIKQFLSSSGRTPMDNEAVAIYFLSLSQRLHININGAKSNKITKIQVSNVQKNNAGVLEKYTIKLDLENSASTTTNAVVKGKNIFIPKSLNNIQATITYEVPPTFGLAIGQGGQGVTYTFAELTFPLSNLFPYNVNNLSSFVKNI</sequence>
<evidence type="ECO:0000313" key="3">
    <source>
        <dbReference type="Proteomes" id="UP000219799"/>
    </source>
</evidence>
<dbReference type="AlphaFoldDB" id="A0A1C3KAG1"/>
<evidence type="ECO:0000256" key="1">
    <source>
        <dbReference type="SAM" id="SignalP"/>
    </source>
</evidence>
<reference evidence="2 3" key="1">
    <citation type="submission" date="2016-06" db="EMBL/GenBank/DDBJ databases">
        <authorList>
            <consortium name="Pathogen Informatics"/>
        </authorList>
    </citation>
    <scope>NUCLEOTIDE SEQUENCE [LARGE SCALE GENOMIC DNA]</scope>
    <source>
        <strain evidence="2">PmlGA01</strain>
    </source>
</reference>
<proteinExistence type="predicted"/>
<organism evidence="2 3">
    <name type="scientific">Plasmodium malariae</name>
    <dbReference type="NCBI Taxonomy" id="5858"/>
    <lineage>
        <taxon>Eukaryota</taxon>
        <taxon>Sar</taxon>
        <taxon>Alveolata</taxon>
        <taxon>Apicomplexa</taxon>
        <taxon>Aconoidasida</taxon>
        <taxon>Haemosporida</taxon>
        <taxon>Plasmodiidae</taxon>
        <taxon>Plasmodium</taxon>
        <taxon>Plasmodium (Plasmodium)</taxon>
    </lineage>
</organism>
<dbReference type="EMBL" id="LT594491">
    <property type="protein sequence ID" value="SBT70465.1"/>
    <property type="molecule type" value="Genomic_DNA"/>
</dbReference>
<name>A0A1C3KAG1_PLAMA</name>
<feature type="chain" id="PRO_5008677597" evidence="1">
    <location>
        <begin position="17"/>
        <end position="467"/>
    </location>
</feature>
<keyword evidence="1" id="KW-0732">Signal</keyword>